<keyword evidence="3" id="KW-0998">Cell outer membrane</keyword>
<dbReference type="EMBL" id="UOEL01000150">
    <property type="protein sequence ID" value="VAW18260.1"/>
    <property type="molecule type" value="Genomic_DNA"/>
</dbReference>
<comment type="subcellular location">
    <subcellularLocation>
        <location evidence="1">Cell outer membrane</location>
    </subcellularLocation>
</comment>
<dbReference type="InterPro" id="IPR011659">
    <property type="entry name" value="WD40"/>
</dbReference>
<dbReference type="AlphaFoldDB" id="A0A3B0TNM2"/>
<keyword evidence="2" id="KW-0472">Membrane</keyword>
<dbReference type="InterPro" id="IPR006664">
    <property type="entry name" value="OMP_bac"/>
</dbReference>
<dbReference type="InterPro" id="IPR011990">
    <property type="entry name" value="TPR-like_helical_dom_sf"/>
</dbReference>
<reference evidence="6" key="1">
    <citation type="submission" date="2018-06" db="EMBL/GenBank/DDBJ databases">
        <authorList>
            <person name="Zhirakovskaya E."/>
        </authorList>
    </citation>
    <scope>NUCLEOTIDE SEQUENCE</scope>
</reference>
<protein>
    <submittedName>
        <fullName evidence="6">Outer membrane lipoprotein omp16</fullName>
    </submittedName>
</protein>
<evidence type="ECO:0000256" key="2">
    <source>
        <dbReference type="ARBA" id="ARBA00023136"/>
    </source>
</evidence>
<proteinExistence type="predicted"/>
<evidence type="ECO:0000259" key="5">
    <source>
        <dbReference type="PROSITE" id="PS51123"/>
    </source>
</evidence>
<dbReference type="InterPro" id="IPR036737">
    <property type="entry name" value="OmpA-like_sf"/>
</dbReference>
<dbReference type="InterPro" id="IPR006665">
    <property type="entry name" value="OmpA-like"/>
</dbReference>
<dbReference type="PANTHER" id="PTHR30329:SF21">
    <property type="entry name" value="LIPOPROTEIN YIAD-RELATED"/>
    <property type="match status" value="1"/>
</dbReference>
<dbReference type="SUPFAM" id="SSF82171">
    <property type="entry name" value="DPP6 N-terminal domain-like"/>
    <property type="match status" value="1"/>
</dbReference>
<dbReference type="PANTHER" id="PTHR30329">
    <property type="entry name" value="STATOR ELEMENT OF FLAGELLAR MOTOR COMPLEX"/>
    <property type="match status" value="1"/>
</dbReference>
<sequence length="707" mass="81009">MRKIIFTILCFGFLQASFAQQDLKRANTYFERAYYTDAIPLYEELAKTNKSSVVIKNLADSYYNTYQLPNAAKWYSYLTSVYGENLDESYFFKYSQTLKAVGEYEEATEVLMDYYTSQNDLAKVAELQGQLTHLENVDAIGERFDLENLALNTPKSEFGAVKVDSSLIYAAPKKKALVKKLYRWNNEGYLDMYAHPISQLTMGDSISKNYSETINTKMHEATFAITKDRKTIYFTRNNFIKGKKKTDGNKVSNLKIYKAEWVENKWQNVIELPFNSDDYSTEHPALDPSEKTLYFSSDRPGGFGSLDLYAVAINDNGTYEEPKNLGKTINTNRKEQFPFIDESNQLYFSSNGHAGFGLLDVFISKQQNGTFQKPDNVGKPINGGYDDFAYSVNQGEKEGFFSSNRPEGKGSDDIYQFAETKELIIEDCKQYIAGIITDAITKLPIAFAEVVLIDSDGNIIETQTATENAEFKFAASCEVEYKVQGRKIAYEENSKVVVTNKDRSSIKDGSLELMSHSEIQKQKAENVQKEKEEEVRKAHLAEEERIKGEENARKVAQRAKAKAEKERLERVERAIEKEPAIERKGDRIVIKTEPKIHFDYDLWYIRLKSKETLDEILRILKENPGVILEIGTHTDIRGNNKYNMDLSQKRSNSVVEYLVENGIEKRRLTGKGYGETQTIVKCATEEACTEQQHEVNRRCEFVITYWE</sequence>
<dbReference type="PRINTS" id="PR01021">
    <property type="entry name" value="OMPADOMAIN"/>
</dbReference>
<dbReference type="Gene3D" id="3.30.1330.60">
    <property type="entry name" value="OmpA-like domain"/>
    <property type="match status" value="1"/>
</dbReference>
<name>A0A3B0TNM2_9ZZZZ</name>
<gene>
    <name evidence="6" type="ORF">MNBD_BACTEROID03-2203</name>
</gene>
<evidence type="ECO:0000313" key="6">
    <source>
        <dbReference type="EMBL" id="VAW18260.1"/>
    </source>
</evidence>
<accession>A0A3B0TNM2</accession>
<dbReference type="Gene3D" id="1.25.40.10">
    <property type="entry name" value="Tetratricopeptide repeat domain"/>
    <property type="match status" value="1"/>
</dbReference>
<evidence type="ECO:0000256" key="4">
    <source>
        <dbReference type="SAM" id="Coils"/>
    </source>
</evidence>
<evidence type="ECO:0000256" key="1">
    <source>
        <dbReference type="ARBA" id="ARBA00004442"/>
    </source>
</evidence>
<dbReference type="Pfam" id="PF00691">
    <property type="entry name" value="OmpA"/>
    <property type="match status" value="1"/>
</dbReference>
<organism evidence="6">
    <name type="scientific">hydrothermal vent metagenome</name>
    <dbReference type="NCBI Taxonomy" id="652676"/>
    <lineage>
        <taxon>unclassified sequences</taxon>
        <taxon>metagenomes</taxon>
        <taxon>ecological metagenomes</taxon>
    </lineage>
</organism>
<feature type="domain" description="OmpA-like" evidence="5">
    <location>
        <begin position="585"/>
        <end position="707"/>
    </location>
</feature>
<feature type="coiled-coil region" evidence="4">
    <location>
        <begin position="514"/>
        <end position="578"/>
    </location>
</feature>
<keyword evidence="4" id="KW-0175">Coiled coil</keyword>
<dbReference type="SUPFAM" id="SSF48452">
    <property type="entry name" value="TPR-like"/>
    <property type="match status" value="1"/>
</dbReference>
<dbReference type="Pfam" id="PF07676">
    <property type="entry name" value="PD40"/>
    <property type="match status" value="2"/>
</dbReference>
<dbReference type="SUPFAM" id="SSF103088">
    <property type="entry name" value="OmpA-like"/>
    <property type="match status" value="1"/>
</dbReference>
<dbReference type="PROSITE" id="PS51123">
    <property type="entry name" value="OMPA_2"/>
    <property type="match status" value="1"/>
</dbReference>
<evidence type="ECO:0000256" key="3">
    <source>
        <dbReference type="ARBA" id="ARBA00023237"/>
    </source>
</evidence>
<keyword evidence="6" id="KW-0449">Lipoprotein</keyword>
<dbReference type="InterPro" id="IPR050330">
    <property type="entry name" value="Bact_OuterMem_StrucFunc"/>
</dbReference>
<dbReference type="GO" id="GO:0009279">
    <property type="term" value="C:cell outer membrane"/>
    <property type="evidence" value="ECO:0007669"/>
    <property type="project" value="UniProtKB-SubCell"/>
</dbReference>
<dbReference type="CDD" id="cd07185">
    <property type="entry name" value="OmpA_C-like"/>
    <property type="match status" value="1"/>
</dbReference>